<feature type="compositionally biased region" description="Basic and acidic residues" evidence="1">
    <location>
        <begin position="400"/>
        <end position="426"/>
    </location>
</feature>
<feature type="compositionally biased region" description="Low complexity" evidence="1">
    <location>
        <begin position="427"/>
        <end position="448"/>
    </location>
</feature>
<dbReference type="OrthoDB" id="276608at2759"/>
<dbReference type="RefSeq" id="XP_028881321.1">
    <property type="nucleotide sequence ID" value="XM_029027466.1"/>
</dbReference>
<feature type="compositionally biased region" description="Polar residues" evidence="1">
    <location>
        <begin position="1"/>
        <end position="27"/>
    </location>
</feature>
<keyword evidence="3" id="KW-1185">Reference proteome</keyword>
<accession>A0A1X0NRB5</accession>
<comment type="caution">
    <text evidence="2">The sequence shown here is derived from an EMBL/GenBank/DDBJ whole genome shotgun (WGS) entry which is preliminary data.</text>
</comment>
<sequence>MSSRPIGRTSSTSRPAGSSTVGSSASRPTAGGAAPRSSVGSSASRPTAGGAAPRSSVGSSASRPTAGGAAPRSSVSGTASRPTAGGAVARPAAGGTVARPTAGGTVARPTAGGAVARPTAGGAVARPTAGGVAPRTNGTGAVPPPNSVGAPQSGSFYGGMGPRTGSMGGSAYGGMNGPQSGSLYGGMGGPQSSSLYGGMGPRTGSMRGSAYGGNPYGASGMGVGGPMGSGYGAFGSMRGMSNQGSMYGMGAPTGGSMYGMGAPMGSMYGMGGPMGGSMYGMGGPMGSMYGMGAPMGSMYGMGGPMGGSMYGMGGPMGGSMYGMGAPMGSMYGMGGPMGSMYGMGGPMGGSMYGMGGATYSSMVNAAMRRDSFLARNNLVQAKVAPLESKSNKSNGTVGDKTTKTDGDKTTKTDADKSTKTDGDKSTKTGTSTTAGTASSTTPTASSASREVKSGKEEEKVTPKVITSSSLQGDKKPLNGKSSTTEETKKSTDAGDAKDKKTESSSKDKVKPPTDTKIHTLVVVTKEGSSSSSAALKVKDATTLTSEKDDYTFDEVMVHTDVSKYAEAVMLEDLRRHWLAGHNSTLLFGASKGQKDQSLGLAEAFLLNALNRVEKEGIKFDVNISMAGFKSSDEARDLLKSGASYEKVKLGSSPVFGPALADITTKTVTKPSDCVSTFKEGIKRLESSKLAIAFFVLKQVKKATSGEETVYLSSLGFVFAGEELSHFTSLKEKSSSEPCTLLRYAVGGASVAVCMIAVSGDGKEKESVKKALETAKAMGQVKNSPPRSGNVKHFVDFTKQELPKQKENAEKNKDDKAKYDAMQKITARMEKMLKDAETLMAKPMDTKPTVYG</sequence>
<evidence type="ECO:0000313" key="3">
    <source>
        <dbReference type="Proteomes" id="UP000192257"/>
    </source>
</evidence>
<dbReference type="VEuPathDB" id="TriTrypDB:TM35_000232260"/>
<feature type="compositionally biased region" description="Basic and acidic residues" evidence="1">
    <location>
        <begin position="449"/>
        <end position="461"/>
    </location>
</feature>
<dbReference type="GeneID" id="39987246"/>
<dbReference type="SUPFAM" id="SSF52540">
    <property type="entry name" value="P-loop containing nucleoside triphosphate hydrolases"/>
    <property type="match status" value="1"/>
</dbReference>
<dbReference type="PANTHER" id="PTHR35615">
    <property type="entry name" value="PRESENT IN THE OUTER MITOCHONDRIAL MEMBRANE PROTEOME 22-RELATED"/>
    <property type="match status" value="1"/>
</dbReference>
<name>A0A1X0NRB5_9TRYP</name>
<evidence type="ECO:0000256" key="1">
    <source>
        <dbReference type="SAM" id="MobiDB-lite"/>
    </source>
</evidence>
<dbReference type="InterPro" id="IPR036961">
    <property type="entry name" value="Kinesin_motor_dom_sf"/>
</dbReference>
<evidence type="ECO:0000313" key="2">
    <source>
        <dbReference type="EMBL" id="ORC87255.1"/>
    </source>
</evidence>
<dbReference type="AlphaFoldDB" id="A0A1X0NRB5"/>
<gene>
    <name evidence="2" type="ORF">TM35_000232260</name>
</gene>
<feature type="compositionally biased region" description="Basic and acidic residues" evidence="1">
    <location>
        <begin position="483"/>
        <end position="513"/>
    </location>
</feature>
<dbReference type="PANTHER" id="PTHR35615:SF7">
    <property type="entry name" value="PRESENT IN THE OUTER MITOCHONDRIAL MEMBRANE PROTEOME 22"/>
    <property type="match status" value="1"/>
</dbReference>
<feature type="compositionally biased region" description="Low complexity" evidence="1">
    <location>
        <begin position="81"/>
        <end position="100"/>
    </location>
</feature>
<proteinExistence type="predicted"/>
<dbReference type="Gene3D" id="3.40.850.10">
    <property type="entry name" value="Kinesin motor domain"/>
    <property type="match status" value="1"/>
</dbReference>
<organism evidence="2 3">
    <name type="scientific">Trypanosoma theileri</name>
    <dbReference type="NCBI Taxonomy" id="67003"/>
    <lineage>
        <taxon>Eukaryota</taxon>
        <taxon>Discoba</taxon>
        <taxon>Euglenozoa</taxon>
        <taxon>Kinetoplastea</taxon>
        <taxon>Metakinetoplastina</taxon>
        <taxon>Trypanosomatida</taxon>
        <taxon>Trypanosomatidae</taxon>
        <taxon>Trypanosoma</taxon>
    </lineage>
</organism>
<feature type="region of interest" description="Disordered" evidence="1">
    <location>
        <begin position="1"/>
        <end position="162"/>
    </location>
</feature>
<dbReference type="Proteomes" id="UP000192257">
    <property type="component" value="Unassembled WGS sequence"/>
</dbReference>
<protein>
    <submittedName>
        <fullName evidence="2">Uncharacterized protein</fullName>
    </submittedName>
</protein>
<dbReference type="InterPro" id="IPR027417">
    <property type="entry name" value="P-loop_NTPase"/>
</dbReference>
<reference evidence="2 3" key="1">
    <citation type="submission" date="2017-03" db="EMBL/GenBank/DDBJ databases">
        <title>An alternative strategy for trypanosome survival in the mammalian bloodstream revealed through genome and transcriptome analysis of the ubiquitous bovine parasite Trypanosoma (Megatrypanum) theileri.</title>
        <authorList>
            <person name="Kelly S."/>
            <person name="Ivens A."/>
            <person name="Mott A."/>
            <person name="O'Neill E."/>
            <person name="Emms D."/>
            <person name="Macleod O."/>
            <person name="Voorheis P."/>
            <person name="Matthews J."/>
            <person name="Matthews K."/>
            <person name="Carrington M."/>
        </authorList>
    </citation>
    <scope>NUCLEOTIDE SEQUENCE [LARGE SCALE GENOMIC DNA]</scope>
    <source>
        <strain evidence="2">Edinburgh</strain>
    </source>
</reference>
<feature type="region of interest" description="Disordered" evidence="1">
    <location>
        <begin position="384"/>
        <end position="513"/>
    </location>
</feature>
<dbReference type="EMBL" id="NBCO01000023">
    <property type="protein sequence ID" value="ORC87255.1"/>
    <property type="molecule type" value="Genomic_DNA"/>
</dbReference>